<dbReference type="SMART" id="SM00382">
    <property type="entry name" value="AAA"/>
    <property type="match status" value="1"/>
</dbReference>
<keyword evidence="3" id="KW-0547">Nucleotide-binding</keyword>
<dbReference type="Proteomes" id="UP001596388">
    <property type="component" value="Unassembled WGS sequence"/>
</dbReference>
<dbReference type="SUPFAM" id="SSF52540">
    <property type="entry name" value="P-loop containing nucleoside triphosphate hydrolases"/>
    <property type="match status" value="1"/>
</dbReference>
<dbReference type="GeneID" id="79271219"/>
<dbReference type="InterPro" id="IPR027417">
    <property type="entry name" value="P-loop_NTPase"/>
</dbReference>
<dbReference type="PANTHER" id="PTHR42957:SF1">
    <property type="entry name" value="HELICASE MJ1565-RELATED"/>
    <property type="match status" value="1"/>
</dbReference>
<proteinExistence type="predicted"/>
<dbReference type="InterPro" id="IPR003593">
    <property type="entry name" value="AAA+_ATPase"/>
</dbReference>
<comment type="caution">
    <text evidence="3">The sequence shown here is derived from an EMBL/GenBank/DDBJ whole genome shotgun (WGS) entry which is preliminary data.</text>
</comment>
<dbReference type="Gene3D" id="3.40.50.300">
    <property type="entry name" value="P-loop containing nucleotide triphosphate hydrolases"/>
    <property type="match status" value="1"/>
</dbReference>
<keyword evidence="3" id="KW-0067">ATP-binding</keyword>
<dbReference type="PANTHER" id="PTHR42957">
    <property type="entry name" value="HELICASE MJ1565-RELATED"/>
    <property type="match status" value="1"/>
</dbReference>
<evidence type="ECO:0000313" key="4">
    <source>
        <dbReference type="Proteomes" id="UP001596388"/>
    </source>
</evidence>
<protein>
    <submittedName>
        <fullName evidence="3">ATP-binding protein</fullName>
    </submittedName>
</protein>
<dbReference type="RefSeq" id="WP_276237640.1">
    <property type="nucleotide sequence ID" value="NZ_CP119989.1"/>
</dbReference>
<evidence type="ECO:0000313" key="3">
    <source>
        <dbReference type="EMBL" id="MFC7097865.1"/>
    </source>
</evidence>
<dbReference type="InterPro" id="IPR008571">
    <property type="entry name" value="HerA-like"/>
</dbReference>
<dbReference type="EMBL" id="JBHTAG010000003">
    <property type="protein sequence ID" value="MFC7097865.1"/>
    <property type="molecule type" value="Genomic_DNA"/>
</dbReference>
<dbReference type="AlphaFoldDB" id="A0ABD5WWA4"/>
<reference evidence="3 4" key="1">
    <citation type="journal article" date="2019" name="Int. J. Syst. Evol. Microbiol.">
        <title>The Global Catalogue of Microorganisms (GCM) 10K type strain sequencing project: providing services to taxonomists for standard genome sequencing and annotation.</title>
        <authorList>
            <consortium name="The Broad Institute Genomics Platform"/>
            <consortium name="The Broad Institute Genome Sequencing Center for Infectious Disease"/>
            <person name="Wu L."/>
            <person name="Ma J."/>
        </authorList>
    </citation>
    <scope>NUCLEOTIDE SEQUENCE [LARGE SCALE GENOMIC DNA]</scope>
    <source>
        <strain evidence="3 4">DT55</strain>
    </source>
</reference>
<dbReference type="GO" id="GO:0005524">
    <property type="term" value="F:ATP binding"/>
    <property type="evidence" value="ECO:0007669"/>
    <property type="project" value="UniProtKB-KW"/>
</dbReference>
<sequence length="375" mass="38384">MHVIGRDGDGPDTPEGCGQAYRAPLGRFRAGDGSAGARVAVDLDRPHAALIVGKRGSGKTHTLAVVAEGVAATPGVAPVVIDPMGVLGGLAECGGSVHRRPRVRPDAVAAAAWPALLDLDPAGPVGSLVWRAVAERDGATLAAARDAVADADAERATRRAADAHLALAQRWDVFDPAGLTPADLTGGDVTVLDCSGLSPTALDAVSAAVARSLYEARVAEDVSRLPWLFVDEAHAVFDGVAGGALETLLTRGRAPGVSLVCATQRPAALPAVAVSQADLLLAHRLRGRADVEALRDARPKPLADDLRSRLPTGVGEALVVDDATETATTVAVRERWTTDGGASARASRVDATADGDGRETSEGVNPAGTQSRPWT</sequence>
<feature type="domain" description="AAA+ ATPase" evidence="2">
    <location>
        <begin position="45"/>
        <end position="295"/>
    </location>
</feature>
<keyword evidence="4" id="KW-1185">Reference proteome</keyword>
<feature type="region of interest" description="Disordered" evidence="1">
    <location>
        <begin position="337"/>
        <end position="375"/>
    </location>
</feature>
<name>A0ABD5WWA4_9EURY</name>
<evidence type="ECO:0000256" key="1">
    <source>
        <dbReference type="SAM" id="MobiDB-lite"/>
    </source>
</evidence>
<accession>A0ABD5WWA4</accession>
<organism evidence="3 4">
    <name type="scientific">Halobaculum marinum</name>
    <dbReference type="NCBI Taxonomy" id="3031996"/>
    <lineage>
        <taxon>Archaea</taxon>
        <taxon>Methanobacteriati</taxon>
        <taxon>Methanobacteriota</taxon>
        <taxon>Stenosarchaea group</taxon>
        <taxon>Halobacteria</taxon>
        <taxon>Halobacteriales</taxon>
        <taxon>Haloferacaceae</taxon>
        <taxon>Halobaculum</taxon>
    </lineage>
</organism>
<evidence type="ECO:0000259" key="2">
    <source>
        <dbReference type="SMART" id="SM00382"/>
    </source>
</evidence>
<gene>
    <name evidence="3" type="ORF">ACFQKD_11175</name>
</gene>